<feature type="transmembrane region" description="Helical" evidence="2">
    <location>
        <begin position="66"/>
        <end position="88"/>
    </location>
</feature>
<dbReference type="AlphaFoldDB" id="A0A9C9EMY8"/>
<dbReference type="EMBL" id="DRIG01000062">
    <property type="protein sequence ID" value="HEC78637.1"/>
    <property type="molecule type" value="Genomic_DNA"/>
</dbReference>
<evidence type="ECO:0000256" key="2">
    <source>
        <dbReference type="SAM" id="Phobius"/>
    </source>
</evidence>
<dbReference type="Pfam" id="PF00990">
    <property type="entry name" value="GGDEF"/>
    <property type="match status" value="1"/>
</dbReference>
<feature type="region of interest" description="Disordered" evidence="1">
    <location>
        <begin position="652"/>
        <end position="677"/>
    </location>
</feature>
<protein>
    <submittedName>
        <fullName evidence="4">Diguanylate cyclase</fullName>
    </submittedName>
</protein>
<feature type="domain" description="GGDEF" evidence="3">
    <location>
        <begin position="519"/>
        <end position="650"/>
    </location>
</feature>
<evidence type="ECO:0000313" key="5">
    <source>
        <dbReference type="Proteomes" id="UP000885826"/>
    </source>
</evidence>
<feature type="transmembrane region" description="Helical" evidence="2">
    <location>
        <begin position="29"/>
        <end position="46"/>
    </location>
</feature>
<dbReference type="SMART" id="SM00065">
    <property type="entry name" value="GAF"/>
    <property type="match status" value="2"/>
</dbReference>
<evidence type="ECO:0000256" key="1">
    <source>
        <dbReference type="SAM" id="MobiDB-lite"/>
    </source>
</evidence>
<sequence>MGIKIFYIFSIIYGIVSGVGIFKRILPSQFLYVFLAVILFYFLYYLNRRKIILSHSVAGGIITNLSVQLTGGVASMLFFIYPLVLAIIGYREKYINYWVVALCLFVVETLSAVFTHTVMFPPLIIFFASAGVIGFIIKKQQESESFLKKSLMKYESRDQFLGPADFEQKKIVTSVQDIDRHRGIERPLLYFVKLIHRMFNAYTTAIFSYYNDNLTLIQGFSHSELFRPDTVIDVKSGIYRQVIASGKVILIKEFVQNPDELGYYRGEVKVGSVLIAPIILLNKVEGILIMDRKDQLFDEEDKEKFTEAVHSAGYLLAMLRLYEQKSYEAKYLKEISEHIKELNKEELDLDKILSDAAQFFKEVMECNDVGIAAIDELNEEGEVLYSTYVEEKTKFSFDDGLVGFVARHRDCIIKDDLGKGNVVVLKKSIKTRNLSFVGIPVFRDEELLGVIWLEDHRKKKFNRDNIDALNILASQLSFAWQRAALHNKVKELSERDGLTGLYNHRYFQEILEKELKKKRELVLLLFDIDHFKQINDTYGHQGGDKVLEFLGRLMTKSKNCISARYGGEEFVMIFPRCSLKKGIDHAVHLKDHLLKSSIKVDHTRIKITVSIGVAHYPTDAETRDELIRKADEAMYWAKQNGRDQVAVAKTLADKKKTSSKQEDKDKKSLVSEERSGT</sequence>
<dbReference type="NCBIfam" id="TIGR00254">
    <property type="entry name" value="GGDEF"/>
    <property type="match status" value="1"/>
</dbReference>
<dbReference type="Pfam" id="PF13185">
    <property type="entry name" value="GAF_2"/>
    <property type="match status" value="1"/>
</dbReference>
<dbReference type="InterPro" id="IPR043128">
    <property type="entry name" value="Rev_trsase/Diguanyl_cyclase"/>
</dbReference>
<proteinExistence type="predicted"/>
<evidence type="ECO:0000313" key="4">
    <source>
        <dbReference type="EMBL" id="HEC78637.1"/>
    </source>
</evidence>
<dbReference type="PROSITE" id="PS50887">
    <property type="entry name" value="GGDEF"/>
    <property type="match status" value="1"/>
</dbReference>
<keyword evidence="2" id="KW-0472">Membrane</keyword>
<dbReference type="Gene3D" id="3.30.450.40">
    <property type="match status" value="2"/>
</dbReference>
<dbReference type="InterPro" id="IPR003018">
    <property type="entry name" value="GAF"/>
</dbReference>
<feature type="transmembrane region" description="Helical" evidence="2">
    <location>
        <begin position="95"/>
        <end position="114"/>
    </location>
</feature>
<dbReference type="SUPFAM" id="SSF55781">
    <property type="entry name" value="GAF domain-like"/>
    <property type="match status" value="2"/>
</dbReference>
<dbReference type="CDD" id="cd01949">
    <property type="entry name" value="GGDEF"/>
    <property type="match status" value="1"/>
</dbReference>
<evidence type="ECO:0000259" key="3">
    <source>
        <dbReference type="PROSITE" id="PS50887"/>
    </source>
</evidence>
<dbReference type="GO" id="GO:0052621">
    <property type="term" value="F:diguanylate cyclase activity"/>
    <property type="evidence" value="ECO:0007669"/>
    <property type="project" value="TreeGrafter"/>
</dbReference>
<dbReference type="PANTHER" id="PTHR45138:SF9">
    <property type="entry name" value="DIGUANYLATE CYCLASE DGCM-RELATED"/>
    <property type="match status" value="1"/>
</dbReference>
<dbReference type="InterPro" id="IPR000160">
    <property type="entry name" value="GGDEF_dom"/>
</dbReference>
<dbReference type="InterPro" id="IPR029016">
    <property type="entry name" value="GAF-like_dom_sf"/>
</dbReference>
<dbReference type="SMART" id="SM00267">
    <property type="entry name" value="GGDEF"/>
    <property type="match status" value="1"/>
</dbReference>
<keyword evidence="2" id="KW-1133">Transmembrane helix</keyword>
<reference evidence="4" key="1">
    <citation type="journal article" date="2020" name="mSystems">
        <title>Genome- and Community-Level Interaction Insights into Carbon Utilization and Element Cycling Functions of Hydrothermarchaeota in Hydrothermal Sediment.</title>
        <authorList>
            <person name="Zhou Z."/>
            <person name="Liu Y."/>
            <person name="Xu W."/>
            <person name="Pan J."/>
            <person name="Luo Z.H."/>
            <person name="Li M."/>
        </authorList>
    </citation>
    <scope>NUCLEOTIDE SEQUENCE</scope>
    <source>
        <strain evidence="4">HyVt-388</strain>
    </source>
</reference>
<dbReference type="InterPro" id="IPR029787">
    <property type="entry name" value="Nucleotide_cyclase"/>
</dbReference>
<comment type="caution">
    <text evidence="4">The sequence shown here is derived from an EMBL/GenBank/DDBJ whole genome shotgun (WGS) entry which is preliminary data.</text>
</comment>
<gene>
    <name evidence="4" type="ORF">ENI34_05790</name>
</gene>
<name>A0A9C9EMY8_UNCW3</name>
<dbReference type="Gene3D" id="3.30.70.270">
    <property type="match status" value="1"/>
</dbReference>
<dbReference type="InterPro" id="IPR050469">
    <property type="entry name" value="Diguanylate_Cyclase"/>
</dbReference>
<dbReference type="Proteomes" id="UP000885826">
    <property type="component" value="Unassembled WGS sequence"/>
</dbReference>
<keyword evidence="2" id="KW-0812">Transmembrane</keyword>
<accession>A0A9C9EMY8</accession>
<dbReference type="SUPFAM" id="SSF55073">
    <property type="entry name" value="Nucleotide cyclase"/>
    <property type="match status" value="1"/>
</dbReference>
<dbReference type="PANTHER" id="PTHR45138">
    <property type="entry name" value="REGULATORY COMPONENTS OF SENSORY TRANSDUCTION SYSTEM"/>
    <property type="match status" value="1"/>
</dbReference>
<dbReference type="FunFam" id="3.30.70.270:FF:000001">
    <property type="entry name" value="Diguanylate cyclase domain protein"/>
    <property type="match status" value="1"/>
</dbReference>
<feature type="transmembrane region" description="Helical" evidence="2">
    <location>
        <begin position="120"/>
        <end position="137"/>
    </location>
</feature>
<organism evidence="4 5">
    <name type="scientific">candidate division WOR-3 bacterium</name>
    <dbReference type="NCBI Taxonomy" id="2052148"/>
    <lineage>
        <taxon>Bacteria</taxon>
        <taxon>Bacteria division WOR-3</taxon>
    </lineage>
</organism>
<feature type="transmembrane region" description="Helical" evidence="2">
    <location>
        <begin position="6"/>
        <end position="22"/>
    </location>
</feature>